<protein>
    <submittedName>
        <fullName evidence="2">MarR family transcriptional regulator</fullName>
    </submittedName>
</protein>
<gene>
    <name evidence="2" type="ORF">FIV50_12255</name>
</gene>
<organism evidence="2 3">
    <name type="scientific">Microbacterium foliorum</name>
    <dbReference type="NCBI Taxonomy" id="104336"/>
    <lineage>
        <taxon>Bacteria</taxon>
        <taxon>Bacillati</taxon>
        <taxon>Actinomycetota</taxon>
        <taxon>Actinomycetes</taxon>
        <taxon>Micrococcales</taxon>
        <taxon>Microbacteriaceae</taxon>
        <taxon>Microbacterium</taxon>
    </lineage>
</organism>
<evidence type="ECO:0000313" key="2">
    <source>
        <dbReference type="EMBL" id="QDE35488.1"/>
    </source>
</evidence>
<dbReference type="InterPro" id="IPR036390">
    <property type="entry name" value="WH_DNA-bd_sf"/>
</dbReference>
<dbReference type="InterPro" id="IPR039422">
    <property type="entry name" value="MarR/SlyA-like"/>
</dbReference>
<name>A0A4Y5YSB9_9MICO</name>
<dbReference type="Proteomes" id="UP000316125">
    <property type="component" value="Chromosome"/>
</dbReference>
<sequence>MRDGPDATPRGSGASGVLSRQEAISPDGLAHAAIYDVESADPRSTLIDRSGVAPEDLRQIALVMGALGELRDAEQKLSLASRRYMRLNETDMRALHYLIVCENRGATATPGGIATHLGISTASTTKLLDRLEKGGHIRRAPHPTDRRALAITITPETRQAAMETVGRQQAKRFYSAARLTADERDVVIRFLSDMAKEITLRDEPWAQPGVATSE</sequence>
<dbReference type="PANTHER" id="PTHR33164:SF106">
    <property type="entry name" value="TRANSCRIPTIONAL REGULATORY PROTEIN"/>
    <property type="match status" value="1"/>
</dbReference>
<proteinExistence type="predicted"/>
<reference evidence="2 3" key="1">
    <citation type="submission" date="2019-06" db="EMBL/GenBank/DDBJ databases">
        <title>Complete genome of Microbacterium foliorum M2.</title>
        <authorList>
            <person name="Cao G."/>
        </authorList>
    </citation>
    <scope>NUCLEOTIDE SEQUENCE [LARGE SCALE GENOMIC DNA]</scope>
    <source>
        <strain evidence="2 3">M2</strain>
    </source>
</reference>
<dbReference type="PANTHER" id="PTHR33164">
    <property type="entry name" value="TRANSCRIPTIONAL REGULATOR, MARR FAMILY"/>
    <property type="match status" value="1"/>
</dbReference>
<dbReference type="GO" id="GO:0003700">
    <property type="term" value="F:DNA-binding transcription factor activity"/>
    <property type="evidence" value="ECO:0007669"/>
    <property type="project" value="InterPro"/>
</dbReference>
<dbReference type="SMART" id="SM00347">
    <property type="entry name" value="HTH_MARR"/>
    <property type="match status" value="1"/>
</dbReference>
<dbReference type="RefSeq" id="WP_140037675.1">
    <property type="nucleotide sequence ID" value="NZ_CP041040.1"/>
</dbReference>
<feature type="domain" description="HTH marR-type" evidence="1">
    <location>
        <begin position="53"/>
        <end position="196"/>
    </location>
</feature>
<dbReference type="AlphaFoldDB" id="A0A4Y5YSB9"/>
<evidence type="ECO:0000259" key="1">
    <source>
        <dbReference type="PROSITE" id="PS50995"/>
    </source>
</evidence>
<dbReference type="InterPro" id="IPR000835">
    <property type="entry name" value="HTH_MarR-typ"/>
</dbReference>
<dbReference type="InterPro" id="IPR036388">
    <property type="entry name" value="WH-like_DNA-bd_sf"/>
</dbReference>
<dbReference type="GO" id="GO:0006950">
    <property type="term" value="P:response to stress"/>
    <property type="evidence" value="ECO:0007669"/>
    <property type="project" value="TreeGrafter"/>
</dbReference>
<dbReference type="Pfam" id="PF01047">
    <property type="entry name" value="MarR"/>
    <property type="match status" value="1"/>
</dbReference>
<dbReference type="SUPFAM" id="SSF46785">
    <property type="entry name" value="Winged helix' DNA-binding domain"/>
    <property type="match status" value="1"/>
</dbReference>
<accession>A0A4Y5YSB9</accession>
<dbReference type="PRINTS" id="PR00598">
    <property type="entry name" value="HTHMARR"/>
</dbReference>
<dbReference type="EMBL" id="CP041040">
    <property type="protein sequence ID" value="QDE35488.1"/>
    <property type="molecule type" value="Genomic_DNA"/>
</dbReference>
<dbReference type="Gene3D" id="1.10.10.10">
    <property type="entry name" value="Winged helix-like DNA-binding domain superfamily/Winged helix DNA-binding domain"/>
    <property type="match status" value="1"/>
</dbReference>
<dbReference type="PROSITE" id="PS50995">
    <property type="entry name" value="HTH_MARR_2"/>
    <property type="match status" value="1"/>
</dbReference>
<dbReference type="OrthoDB" id="162531at2"/>
<evidence type="ECO:0000313" key="3">
    <source>
        <dbReference type="Proteomes" id="UP000316125"/>
    </source>
</evidence>